<dbReference type="Pfam" id="PF08504">
    <property type="entry name" value="RunxI"/>
    <property type="match status" value="1"/>
</dbReference>
<proteinExistence type="predicted"/>
<dbReference type="GO" id="GO:0002062">
    <property type="term" value="P:chondrocyte differentiation"/>
    <property type="evidence" value="ECO:0007669"/>
    <property type="project" value="TreeGrafter"/>
</dbReference>
<protein>
    <recommendedName>
        <fullName evidence="14">Runt-related transcription factor 2</fullName>
    </recommendedName>
    <alternativeName>
        <fullName evidence="15">Acute myeloid leukemia 3 protein</fullName>
    </alternativeName>
    <alternativeName>
        <fullName evidence="17">Core-binding factor subunit alpha-1</fullName>
    </alternativeName>
    <alternativeName>
        <fullName evidence="19">Oncogene AML-3</fullName>
    </alternativeName>
    <alternativeName>
        <fullName evidence="21">Osteoblast-specific transcription factor 2</fullName>
    </alternativeName>
    <alternativeName>
        <fullName evidence="16">Polyomavirus enhancer-binding protein 2 alpha A subunit</fullName>
    </alternativeName>
    <alternativeName>
        <fullName evidence="18">SL3-3 enhancer factor 1 alpha A subunit</fullName>
    </alternativeName>
    <alternativeName>
        <fullName evidence="20">SL3/AKV core-binding factor alpha A subunit</fullName>
    </alternativeName>
</protein>
<evidence type="ECO:0000256" key="8">
    <source>
        <dbReference type="ARBA" id="ARBA00022843"/>
    </source>
</evidence>
<evidence type="ECO:0000256" key="10">
    <source>
        <dbReference type="ARBA" id="ARBA00023125"/>
    </source>
</evidence>
<evidence type="ECO:0000256" key="19">
    <source>
        <dbReference type="ARBA" id="ARBA00080603"/>
    </source>
</evidence>
<feature type="domain" description="Runt" evidence="23">
    <location>
        <begin position="440"/>
        <end position="568"/>
    </location>
</feature>
<evidence type="ECO:0000256" key="11">
    <source>
        <dbReference type="ARBA" id="ARBA00023163"/>
    </source>
</evidence>
<feature type="region of interest" description="Disordered" evidence="22">
    <location>
        <begin position="593"/>
        <end position="633"/>
    </location>
</feature>
<evidence type="ECO:0000256" key="21">
    <source>
        <dbReference type="ARBA" id="ARBA00083645"/>
    </source>
</evidence>
<evidence type="ECO:0000256" key="22">
    <source>
        <dbReference type="SAM" id="MobiDB-lite"/>
    </source>
</evidence>
<dbReference type="InterPro" id="IPR013524">
    <property type="entry name" value="Runt_dom"/>
</dbReference>
<evidence type="ECO:0000256" key="2">
    <source>
        <dbReference type="ARBA" id="ARBA00004496"/>
    </source>
</evidence>
<evidence type="ECO:0000256" key="12">
    <source>
        <dbReference type="ARBA" id="ARBA00023242"/>
    </source>
</evidence>
<dbReference type="GO" id="GO:0030182">
    <property type="term" value="P:neuron differentiation"/>
    <property type="evidence" value="ECO:0007669"/>
    <property type="project" value="TreeGrafter"/>
</dbReference>
<dbReference type="GO" id="GO:0000978">
    <property type="term" value="F:RNA polymerase II cis-regulatory region sequence-specific DNA binding"/>
    <property type="evidence" value="ECO:0007669"/>
    <property type="project" value="TreeGrafter"/>
</dbReference>
<feature type="compositionally biased region" description="Polar residues" evidence="22">
    <location>
        <begin position="818"/>
        <end position="830"/>
    </location>
</feature>
<dbReference type="GO" id="GO:0045669">
    <property type="term" value="P:positive regulation of osteoblast differentiation"/>
    <property type="evidence" value="ECO:0007669"/>
    <property type="project" value="UniProtKB-ARBA"/>
</dbReference>
<dbReference type="GO" id="GO:0045892">
    <property type="term" value="P:negative regulation of DNA-templated transcription"/>
    <property type="evidence" value="ECO:0007669"/>
    <property type="project" value="UniProtKB-ARBA"/>
</dbReference>
<dbReference type="FunFam" id="2.60.40.720:FF:000001">
    <property type="entry name" value="Runt-related transcription factor"/>
    <property type="match status" value="1"/>
</dbReference>
<evidence type="ECO:0000256" key="13">
    <source>
        <dbReference type="ARBA" id="ARBA00061835"/>
    </source>
</evidence>
<dbReference type="InterPro" id="IPR012346">
    <property type="entry name" value="p53/RUNT-type_TF_DNA-bd_sf"/>
</dbReference>
<evidence type="ECO:0000256" key="16">
    <source>
        <dbReference type="ARBA" id="ARBA00075781"/>
    </source>
</evidence>
<evidence type="ECO:0000256" key="4">
    <source>
        <dbReference type="ARBA" id="ARBA00022490"/>
    </source>
</evidence>
<dbReference type="EMBL" id="JAROKS010000006">
    <property type="protein sequence ID" value="KAK1802783.1"/>
    <property type="molecule type" value="Genomic_DNA"/>
</dbReference>
<evidence type="ECO:0000256" key="7">
    <source>
        <dbReference type="ARBA" id="ARBA00022782"/>
    </source>
</evidence>
<organism evidence="24 25">
    <name type="scientific">Electrophorus voltai</name>
    <dbReference type="NCBI Taxonomy" id="2609070"/>
    <lineage>
        <taxon>Eukaryota</taxon>
        <taxon>Metazoa</taxon>
        <taxon>Chordata</taxon>
        <taxon>Craniata</taxon>
        <taxon>Vertebrata</taxon>
        <taxon>Euteleostomi</taxon>
        <taxon>Actinopterygii</taxon>
        <taxon>Neopterygii</taxon>
        <taxon>Teleostei</taxon>
        <taxon>Ostariophysi</taxon>
        <taxon>Gymnotiformes</taxon>
        <taxon>Gymnotoidei</taxon>
        <taxon>Gymnotidae</taxon>
        <taxon>Electrophorus</taxon>
    </lineage>
</organism>
<evidence type="ECO:0000259" key="23">
    <source>
        <dbReference type="PROSITE" id="PS51062"/>
    </source>
</evidence>
<evidence type="ECO:0000256" key="1">
    <source>
        <dbReference type="ARBA" id="ARBA00004123"/>
    </source>
</evidence>
<keyword evidence="12" id="KW-0539">Nucleus</keyword>
<evidence type="ECO:0000256" key="9">
    <source>
        <dbReference type="ARBA" id="ARBA00023015"/>
    </source>
</evidence>
<dbReference type="PANTHER" id="PTHR11950">
    <property type="entry name" value="RUNT RELATED"/>
    <property type="match status" value="1"/>
</dbReference>
<dbReference type="GO" id="GO:0000981">
    <property type="term" value="F:DNA-binding transcription factor activity, RNA polymerase II-specific"/>
    <property type="evidence" value="ECO:0007669"/>
    <property type="project" value="TreeGrafter"/>
</dbReference>
<keyword evidence="10" id="KW-0238">DNA-binding</keyword>
<accession>A0AAD8ZNU9</accession>
<name>A0AAD8ZNU9_9TELE</name>
<evidence type="ECO:0000256" key="18">
    <source>
        <dbReference type="ARBA" id="ARBA00080212"/>
    </source>
</evidence>
<dbReference type="PANTHER" id="PTHR11950:SF40">
    <property type="entry name" value="RUNT-RELATED TRANSCRIPTION FACTOR 1"/>
    <property type="match status" value="1"/>
</dbReference>
<dbReference type="PROSITE" id="PS51062">
    <property type="entry name" value="RUNT"/>
    <property type="match status" value="1"/>
</dbReference>
<dbReference type="Gene3D" id="4.10.770.10">
    <property type="entry name" value="Signal Protein Aml-1b, Chain A, domain 3"/>
    <property type="match status" value="1"/>
</dbReference>
<dbReference type="InterPro" id="IPR000040">
    <property type="entry name" value="AML1_Runt"/>
</dbReference>
<dbReference type="GO" id="GO:0001649">
    <property type="term" value="P:osteoblast differentiation"/>
    <property type="evidence" value="ECO:0007669"/>
    <property type="project" value="UniProtKB-ARBA"/>
</dbReference>
<keyword evidence="9" id="KW-0805">Transcription regulation</keyword>
<keyword evidence="8" id="KW-0832">Ubl conjugation</keyword>
<dbReference type="GO" id="GO:0030097">
    <property type="term" value="P:hemopoiesis"/>
    <property type="evidence" value="ECO:0007669"/>
    <property type="project" value="TreeGrafter"/>
</dbReference>
<feature type="non-terminal residue" evidence="24">
    <location>
        <position position="830"/>
    </location>
</feature>
<evidence type="ECO:0000256" key="15">
    <source>
        <dbReference type="ARBA" id="ARBA00075286"/>
    </source>
</evidence>
<evidence type="ECO:0000313" key="25">
    <source>
        <dbReference type="Proteomes" id="UP001239994"/>
    </source>
</evidence>
<keyword evidence="3" id="KW-0488">Methylation</keyword>
<evidence type="ECO:0000256" key="20">
    <source>
        <dbReference type="ARBA" id="ARBA00081102"/>
    </source>
</evidence>
<evidence type="ECO:0000256" key="5">
    <source>
        <dbReference type="ARBA" id="ARBA00022499"/>
    </source>
</evidence>
<dbReference type="Proteomes" id="UP001239994">
    <property type="component" value="Unassembled WGS sequence"/>
</dbReference>
<feature type="compositionally biased region" description="Polar residues" evidence="22">
    <location>
        <begin position="607"/>
        <end position="633"/>
    </location>
</feature>
<dbReference type="GO" id="GO:0007178">
    <property type="term" value="P:cell surface receptor protein serine/threonine kinase signaling pathway"/>
    <property type="evidence" value="ECO:0007669"/>
    <property type="project" value="UniProtKB-ARBA"/>
</dbReference>
<dbReference type="GO" id="GO:0060429">
    <property type="term" value="P:epithelium development"/>
    <property type="evidence" value="ECO:0007669"/>
    <property type="project" value="UniProtKB-ARBA"/>
</dbReference>
<evidence type="ECO:0000256" key="3">
    <source>
        <dbReference type="ARBA" id="ARBA00022481"/>
    </source>
</evidence>
<keyword evidence="5" id="KW-1017">Isopeptide bond</keyword>
<evidence type="ECO:0000256" key="17">
    <source>
        <dbReference type="ARBA" id="ARBA00075972"/>
    </source>
</evidence>
<keyword evidence="7" id="KW-0221">Differentiation</keyword>
<keyword evidence="11" id="KW-0804">Transcription</keyword>
<keyword evidence="4" id="KW-0963">Cytoplasm</keyword>
<keyword evidence="6" id="KW-0597">Phosphoprotein</keyword>
<dbReference type="Gene3D" id="2.60.40.720">
    <property type="match status" value="1"/>
</dbReference>
<reference evidence="24" key="1">
    <citation type="submission" date="2023-03" db="EMBL/GenBank/DDBJ databases">
        <title>Electrophorus voltai genome.</title>
        <authorList>
            <person name="Bian C."/>
        </authorList>
    </citation>
    <scope>NUCLEOTIDE SEQUENCE</scope>
    <source>
        <strain evidence="24">CB-2022</strain>
        <tissue evidence="24">Muscle</tissue>
    </source>
</reference>
<evidence type="ECO:0000256" key="6">
    <source>
        <dbReference type="ARBA" id="ARBA00022553"/>
    </source>
</evidence>
<dbReference type="PRINTS" id="PR00967">
    <property type="entry name" value="ONCOGENEAML1"/>
</dbReference>
<keyword evidence="25" id="KW-1185">Reference proteome</keyword>
<dbReference type="Pfam" id="PF00853">
    <property type="entry name" value="Runt"/>
    <property type="match status" value="1"/>
</dbReference>
<feature type="region of interest" description="Disordered" evidence="22">
    <location>
        <begin position="775"/>
        <end position="830"/>
    </location>
</feature>
<dbReference type="SUPFAM" id="SSF49417">
    <property type="entry name" value="p53-like transcription factors"/>
    <property type="match status" value="1"/>
</dbReference>
<comment type="subcellular location">
    <subcellularLocation>
        <location evidence="2">Cytoplasm</location>
    </subcellularLocation>
    <subcellularLocation>
        <location evidence="1">Nucleus</location>
    </subcellularLocation>
</comment>
<dbReference type="AlphaFoldDB" id="A0AAD8ZNU9"/>
<comment type="subunit">
    <text evidence="13">Interacts with DDX5.</text>
</comment>
<dbReference type="InterPro" id="IPR013711">
    <property type="entry name" value="RunxI_C_dom"/>
</dbReference>
<gene>
    <name evidence="24" type="ORF">P4O66_021324</name>
</gene>
<dbReference type="GO" id="GO:0009653">
    <property type="term" value="P:anatomical structure morphogenesis"/>
    <property type="evidence" value="ECO:0007669"/>
    <property type="project" value="UniProtKB-ARBA"/>
</dbReference>
<dbReference type="InterPro" id="IPR008967">
    <property type="entry name" value="p53-like_TF_DNA-bd_sf"/>
</dbReference>
<dbReference type="FunFam" id="4.10.770.10:FF:000001">
    <property type="entry name" value="Runt-related transcription factor"/>
    <property type="match status" value="1"/>
</dbReference>
<dbReference type="GO" id="GO:0045944">
    <property type="term" value="P:positive regulation of transcription by RNA polymerase II"/>
    <property type="evidence" value="ECO:0007669"/>
    <property type="project" value="UniProtKB-ARBA"/>
</dbReference>
<evidence type="ECO:0000256" key="14">
    <source>
        <dbReference type="ARBA" id="ARBA00069948"/>
    </source>
</evidence>
<feature type="region of interest" description="Disordered" evidence="22">
    <location>
        <begin position="560"/>
        <end position="581"/>
    </location>
</feature>
<dbReference type="GO" id="GO:0005829">
    <property type="term" value="C:cytosol"/>
    <property type="evidence" value="ECO:0007669"/>
    <property type="project" value="UniProtKB-ARBA"/>
</dbReference>
<dbReference type="GO" id="GO:0005524">
    <property type="term" value="F:ATP binding"/>
    <property type="evidence" value="ECO:0007669"/>
    <property type="project" value="InterPro"/>
</dbReference>
<comment type="caution">
    <text evidence="24">The sequence shown here is derived from an EMBL/GenBank/DDBJ whole genome shotgun (WGS) entry which is preliminary data.</text>
</comment>
<evidence type="ECO:0000313" key="24">
    <source>
        <dbReference type="EMBL" id="KAK1802783.1"/>
    </source>
</evidence>
<sequence length="830" mass="90625">MWINTTRDQEGNSHSLLPCLPPEWRTRGAVALTHPPTQTRISAGQSSEVLKIRGHVKLEPLDSGEEEDKVFEKQPLSMASNSIFETFTSYQSCFSRGFMAFAGGWRPRTHVPVAKCLLVADSGYQHRQAPEKETGHPSSMFTLGPSKVREQSETHNADQKLLLVWIRDCELEHPTTPSPHLNHPHTPISLHLPVSRITSFCRKTTVSLPYICLSNHVGAIQLILPHLLGVVSATCFQRRHTGAWHHCRVRGWGVWKGHSMSEAAALSLSSFPNIPRWPLVMAESQTDCNRMRSSLDNQRAASWFSCSNAPPALSHLAWRAEAPGHLITHYFFLAEASDWHPKVSPRLFSPIISSLSMSCFLSSENKHICSLLYNNIRTSYSESICNVSVIRCVSDPAPGRRFTPPSSSLGSGKMSEGLPLGAQEGSGASLVGKLRMADRNMVEVLSDHPGELVRTDSPNFLCSVLPTHWRCNKTLPIAFKVVALGDIPDGTLVTVMAGNDENYSAELRNATAAIKNQVARFNDLRFVGRSGRGKSFTLTITVFTNPPQVATYQRAIKITVDGPREPRRHRQKLEETVKPGALAFSEQLRRSAMRCSPHQVAAPNPRPTLNTPPFSSPAHSQLPDSRQMQTSPSWSYEQSYPYLGPISAPAVHSTTPISPGRNPIHCPDLTAFADPRVSLERPFSSLPSLPDSRFSDPRVPYPTGAFTYTPTPVTNAIGIGMSAMTAQAGRYHTYLPPPYPAGSSQGQGGPFQASSSPYHLYYSTAAGSYQFSMMPGGGGGERSPPRILPPCTNASTGSALLHPSLPSQSDVVVEAEGSHSSSPTSMSAEA</sequence>
<dbReference type="GO" id="GO:0005654">
    <property type="term" value="C:nucleoplasm"/>
    <property type="evidence" value="ECO:0007669"/>
    <property type="project" value="UniProtKB-ARBA"/>
</dbReference>
<dbReference type="InterPro" id="IPR027384">
    <property type="entry name" value="Runx_central_dom_sf"/>
</dbReference>